<evidence type="ECO:0000313" key="2">
    <source>
        <dbReference type="EMBL" id="WPJ95855.1"/>
    </source>
</evidence>
<dbReference type="PANTHER" id="PTHR33678">
    <property type="entry name" value="BLL1576 PROTEIN"/>
    <property type="match status" value="1"/>
</dbReference>
<dbReference type="PANTHER" id="PTHR33678:SF1">
    <property type="entry name" value="BLL1576 PROTEIN"/>
    <property type="match status" value="1"/>
</dbReference>
<evidence type="ECO:0000313" key="3">
    <source>
        <dbReference type="Proteomes" id="UP001324993"/>
    </source>
</evidence>
<dbReference type="InterPro" id="IPR052344">
    <property type="entry name" value="Transposase-related"/>
</dbReference>
<keyword evidence="3" id="KW-1185">Reference proteome</keyword>
<dbReference type="Pfam" id="PF03050">
    <property type="entry name" value="DDE_Tnp_IS66"/>
    <property type="match status" value="1"/>
</dbReference>
<name>A0ABZ0RM53_9BACT</name>
<evidence type="ECO:0000259" key="1">
    <source>
        <dbReference type="Pfam" id="PF03050"/>
    </source>
</evidence>
<feature type="domain" description="Transposase IS66 central" evidence="1">
    <location>
        <begin position="20"/>
        <end position="70"/>
    </location>
</feature>
<protein>
    <submittedName>
        <fullName evidence="2">Transposase</fullName>
    </submittedName>
</protein>
<dbReference type="Proteomes" id="UP001324993">
    <property type="component" value="Chromosome"/>
</dbReference>
<organism evidence="2 3">
    <name type="scientific">Coraliomargarita algicola</name>
    <dbReference type="NCBI Taxonomy" id="3092156"/>
    <lineage>
        <taxon>Bacteria</taxon>
        <taxon>Pseudomonadati</taxon>
        <taxon>Verrucomicrobiota</taxon>
        <taxon>Opitutia</taxon>
        <taxon>Puniceicoccales</taxon>
        <taxon>Coraliomargaritaceae</taxon>
        <taxon>Coraliomargarita</taxon>
    </lineage>
</organism>
<reference evidence="2 3" key="1">
    <citation type="submission" date="2023-11" db="EMBL/GenBank/DDBJ databases">
        <title>Coraliomargarita sp. nov., isolated from marine algae.</title>
        <authorList>
            <person name="Lee J.K."/>
            <person name="Baek J.H."/>
            <person name="Kim J.M."/>
            <person name="Choi D.G."/>
            <person name="Jeon C.O."/>
        </authorList>
    </citation>
    <scope>NUCLEOTIDE SEQUENCE [LARGE SCALE GENOMIC DNA]</scope>
    <source>
        <strain evidence="2 3">J2-16</strain>
    </source>
</reference>
<dbReference type="InterPro" id="IPR004291">
    <property type="entry name" value="Transposase_IS66_central"/>
</dbReference>
<gene>
    <name evidence="2" type="ORF">SH580_20780</name>
</gene>
<proteinExistence type="predicted"/>
<dbReference type="RefSeq" id="WP_319832731.1">
    <property type="nucleotide sequence ID" value="NZ_CP138858.1"/>
</dbReference>
<dbReference type="EMBL" id="CP138858">
    <property type="protein sequence ID" value="WPJ95855.1"/>
    <property type="molecule type" value="Genomic_DNA"/>
</dbReference>
<sequence length="79" mass="9007">MDRSRPPTIAPALKRHIDNSYASAELLSYIALGKYLYHIPLYRQEKMSAHWGAQLSRKTMADWIEAVADLFSLANVCQL</sequence>
<accession>A0ABZ0RM53</accession>